<protein>
    <submittedName>
        <fullName evidence="1">Uncharacterized protein</fullName>
    </submittedName>
</protein>
<reference evidence="2" key="1">
    <citation type="journal article" date="2024" name="Proc. Natl. Acad. Sci. U.S.A.">
        <title>Extraordinary preservation of gene collinearity over three hundred million years revealed in homosporous lycophytes.</title>
        <authorList>
            <person name="Li C."/>
            <person name="Wickell D."/>
            <person name="Kuo L.Y."/>
            <person name="Chen X."/>
            <person name="Nie B."/>
            <person name="Liao X."/>
            <person name="Peng D."/>
            <person name="Ji J."/>
            <person name="Jenkins J."/>
            <person name="Williams M."/>
            <person name="Shu S."/>
            <person name="Plott C."/>
            <person name="Barry K."/>
            <person name="Rajasekar S."/>
            <person name="Grimwood J."/>
            <person name="Han X."/>
            <person name="Sun S."/>
            <person name="Hou Z."/>
            <person name="He W."/>
            <person name="Dai G."/>
            <person name="Sun C."/>
            <person name="Schmutz J."/>
            <person name="Leebens-Mack J.H."/>
            <person name="Li F.W."/>
            <person name="Wang L."/>
        </authorList>
    </citation>
    <scope>NUCLEOTIDE SEQUENCE [LARGE SCALE GENOMIC DNA]</scope>
    <source>
        <strain evidence="2">cv. PW_Plant_1</strain>
    </source>
</reference>
<evidence type="ECO:0000313" key="1">
    <source>
        <dbReference type="EMBL" id="KAJ7552468.1"/>
    </source>
</evidence>
<proteinExistence type="predicted"/>
<dbReference type="Proteomes" id="UP001162992">
    <property type="component" value="Chromosome 6"/>
</dbReference>
<gene>
    <name evidence="1" type="ORF">O6H91_06G056400</name>
</gene>
<dbReference type="EMBL" id="CM055097">
    <property type="protein sequence ID" value="KAJ7552468.1"/>
    <property type="molecule type" value="Genomic_DNA"/>
</dbReference>
<accession>A0ACC2DDY4</accession>
<name>A0ACC2DDY4_DIPCM</name>
<comment type="caution">
    <text evidence="1">The sequence shown here is derived from an EMBL/GenBank/DDBJ whole genome shotgun (WGS) entry which is preliminary data.</text>
</comment>
<keyword evidence="2" id="KW-1185">Reference proteome</keyword>
<sequence>MFQNGRYSSDGEIMRNSDFLFPLQVYNINLFKLRSYIRGCFWISIGVYRRLENTKHRHVSLYIRSFWITIVCRQLLENTGKSLKNTAPVSAALPQEDEMDRLVSIVEAKVELATALGTILSAEPSSASFDVLLRLLRNIFEEPQLEKFRK</sequence>
<evidence type="ECO:0000313" key="2">
    <source>
        <dbReference type="Proteomes" id="UP001162992"/>
    </source>
</evidence>
<organism evidence="1 2">
    <name type="scientific">Diphasiastrum complanatum</name>
    <name type="common">Issler's clubmoss</name>
    <name type="synonym">Lycopodium complanatum</name>
    <dbReference type="NCBI Taxonomy" id="34168"/>
    <lineage>
        <taxon>Eukaryota</taxon>
        <taxon>Viridiplantae</taxon>
        <taxon>Streptophyta</taxon>
        <taxon>Embryophyta</taxon>
        <taxon>Tracheophyta</taxon>
        <taxon>Lycopodiopsida</taxon>
        <taxon>Lycopodiales</taxon>
        <taxon>Lycopodiaceae</taxon>
        <taxon>Lycopodioideae</taxon>
        <taxon>Diphasiastrum</taxon>
    </lineage>
</organism>